<evidence type="ECO:0000256" key="4">
    <source>
        <dbReference type="ARBA" id="ARBA00022692"/>
    </source>
</evidence>
<dbReference type="CDD" id="cd00037">
    <property type="entry name" value="CLECT"/>
    <property type="match status" value="1"/>
</dbReference>
<dbReference type="InterPro" id="IPR023415">
    <property type="entry name" value="LDLR_class-A_CS"/>
</dbReference>
<feature type="transmembrane region" description="Helical" evidence="13">
    <location>
        <begin position="1126"/>
        <end position="1147"/>
    </location>
</feature>
<dbReference type="SMART" id="SM00192">
    <property type="entry name" value="LDLa"/>
    <property type="match status" value="4"/>
</dbReference>
<evidence type="ECO:0000256" key="5">
    <source>
        <dbReference type="ARBA" id="ARBA00022737"/>
    </source>
</evidence>
<dbReference type="SUPFAM" id="SSF81321">
    <property type="entry name" value="Family A G protein-coupled receptor-like"/>
    <property type="match status" value="1"/>
</dbReference>
<evidence type="ECO:0000256" key="13">
    <source>
        <dbReference type="SAM" id="Phobius"/>
    </source>
</evidence>
<keyword evidence="4 13" id="KW-0812">Transmembrane</keyword>
<dbReference type="SUPFAM" id="SSF52058">
    <property type="entry name" value="L domain-like"/>
    <property type="match status" value="1"/>
</dbReference>
<sequence length="1323" mass="147733">MYRSELDGSHSDTQTFAKPLVDNCTLSDLDLLLVADGTASELYWDQGRFFRNLLDIFDLGKEDDFTRVNVSIVAACPENETSTVPLHPLAAFGQFSNKTDLRNASYLGNNSLHCTSGHVQDIQNAALKFLRNSSCKSKSSPSSVSSFSRSSLVIILIQSHRVHTKMISSSEKTWAQSRNVRMLTVFLTHDSLYNIDQECARCEEGPLYGKVIESSKRLFPVDQAIPLIICRECYPGWIFHSLSGAKSSPLLAISSCYKFLDLEDRNWMTASLACMEKHMSFLVSIESKEELGFLENMIRGNSTLVQSGVNVFIGLKRKLSSLQREFEWISTNPLVFPFWKEGEPYGRKTKECAVWEFAKPAKSTGAGNVSEGWSGIGCGVTVPSIAVCESQAWVSPSKRRVMTPSVSQRKKKEALQKGDIVFNVTSGIKSVDEGFFSSSTLMAKLTWIVQKKSKEFYFSVYLKNKETKSLKASDIKLFRCITGDKIPYSYVADNIPQCKLFMDDEVSHKNNIYYSEKLFTCASGQKVPINEHCDSFPDCPDGSDEKDTCISCNHKMCPSGECLPLHWFYDDVPDCTECQSHSQTNSDSTESDVDCVFLCNRTACVSRAMLGDGFVDCQGPEGPLDETIGSLESTTCRPTSISSNSSLDKSGITNWGPKCVLVDDVYGGILGCRNFQHLQDCEKFVCQEGFVKCPNSYCIPLQYVNDQKRHCPMGEDETDMKLNCTDLFRCSITSDGVCLHPDSVCDGKRDCDTGDDELNCHVECREGFLCVAGTVVTTDYNKSIPLTDLDFIDKGTRYLDLSGVDVSGAIGTFVCQNWKLKHLNLSQCNINGTDSNLCTKSEWLFLSVLDLSFNPIDDETVMDVFQSVPFIQYLNLSNCEKLKSLKIPNIEELKEIDLSYSGITHLQFAGNFKYLNSINLRGSKISELKSGMFPKCIAVLDLRDLELERVDPDSFQDVQRIGSLYTSTYKLCCPQYHDGGRGLTRCHSPNDPFSSCSDLMEGVTMRALIWINGLLALVGNVVVVVNRLVYNRCALRMAYGHFVVHLSISDFFMGVYLLVIASADSYFRDIYYMSERSWLHSGLCKFAGFLSTLSSETSMFFILLITLDRFLVIKFPFGQYRISLPFVHVLSVMAWVLGLFISLAPFLPPFQDWQMYSFNGVCIGLPLGDRTLLGFQFSVAVFVYLNLGLFILIAVGQVVIFRAVGETRRGAAHKTSKPIVRRAEDIEVAKRLFLVAASDFMCWFPVGVMGLVSLLGYQLGYHAYAWAAILVIPINSAINPILYNAANIVSGCKTVYQKTQKLYSTYMYTTEGSQPNTDGSRGQ</sequence>
<dbReference type="Gene3D" id="3.10.100.10">
    <property type="entry name" value="Mannose-Binding Protein A, subunit A"/>
    <property type="match status" value="1"/>
</dbReference>
<dbReference type="PROSITE" id="PS50068">
    <property type="entry name" value="LDLRA_2"/>
    <property type="match status" value="2"/>
</dbReference>
<name>A0ABM1A641_APLCA</name>
<evidence type="ECO:0000259" key="15">
    <source>
        <dbReference type="PROSITE" id="PS50262"/>
    </source>
</evidence>
<evidence type="ECO:0000256" key="6">
    <source>
        <dbReference type="ARBA" id="ARBA00022989"/>
    </source>
</evidence>
<dbReference type="Gene3D" id="1.20.1070.10">
    <property type="entry name" value="Rhodopsin 7-helix transmembrane proteins"/>
    <property type="match status" value="1"/>
</dbReference>
<evidence type="ECO:0000256" key="7">
    <source>
        <dbReference type="ARBA" id="ARBA00023040"/>
    </source>
</evidence>
<dbReference type="Pfam" id="PF00001">
    <property type="entry name" value="7tm_1"/>
    <property type="match status" value="1"/>
</dbReference>
<evidence type="ECO:0000313" key="16">
    <source>
        <dbReference type="Proteomes" id="UP000694888"/>
    </source>
</evidence>
<dbReference type="PRINTS" id="PR00261">
    <property type="entry name" value="LDLRECEPTOR"/>
</dbReference>
<reference evidence="17" key="1">
    <citation type="submission" date="2025-08" db="UniProtKB">
        <authorList>
            <consortium name="RefSeq"/>
        </authorList>
    </citation>
    <scope>IDENTIFICATION</scope>
</reference>
<dbReference type="PROSITE" id="PS01209">
    <property type="entry name" value="LDLRA_1"/>
    <property type="match status" value="1"/>
</dbReference>
<evidence type="ECO:0000259" key="14">
    <source>
        <dbReference type="PROSITE" id="PS50041"/>
    </source>
</evidence>
<dbReference type="SUPFAM" id="SSF57424">
    <property type="entry name" value="LDL receptor-like module"/>
    <property type="match status" value="3"/>
</dbReference>
<dbReference type="Pfam" id="PF00059">
    <property type="entry name" value="Lectin_C"/>
    <property type="match status" value="1"/>
</dbReference>
<dbReference type="Proteomes" id="UP000694888">
    <property type="component" value="Unplaced"/>
</dbReference>
<feature type="transmembrane region" description="Helical" evidence="13">
    <location>
        <begin position="1007"/>
        <end position="1030"/>
    </location>
</feature>
<keyword evidence="2" id="KW-1003">Cell membrane</keyword>
<evidence type="ECO:0000256" key="2">
    <source>
        <dbReference type="ARBA" id="ARBA00022475"/>
    </source>
</evidence>
<dbReference type="InterPro" id="IPR001304">
    <property type="entry name" value="C-type_lectin-like"/>
</dbReference>
<accession>A0ABM1A641</accession>
<feature type="transmembrane region" description="Helical" evidence="13">
    <location>
        <begin position="1042"/>
        <end position="1066"/>
    </location>
</feature>
<gene>
    <name evidence="17" type="primary">LOC101847515</name>
</gene>
<dbReference type="GeneID" id="101847515"/>
<dbReference type="CDD" id="cd00112">
    <property type="entry name" value="LDLa"/>
    <property type="match status" value="3"/>
</dbReference>
<dbReference type="RefSeq" id="XP_012941555.2">
    <property type="nucleotide sequence ID" value="XM_013086101.2"/>
</dbReference>
<evidence type="ECO:0000256" key="1">
    <source>
        <dbReference type="ARBA" id="ARBA00004651"/>
    </source>
</evidence>
<dbReference type="InterPro" id="IPR032675">
    <property type="entry name" value="LRR_dom_sf"/>
</dbReference>
<protein>
    <submittedName>
        <fullName evidence="17">G-protein coupled receptor GRL101-like</fullName>
    </submittedName>
</protein>
<dbReference type="PANTHER" id="PTHR24372">
    <property type="entry name" value="GLYCOPROTEIN HORMONE RECEPTOR"/>
    <property type="match status" value="1"/>
</dbReference>
<dbReference type="InterPro" id="IPR016186">
    <property type="entry name" value="C-type_lectin-like/link_sf"/>
</dbReference>
<comment type="caution">
    <text evidence="12">Lacks conserved residue(s) required for the propagation of feature annotation.</text>
</comment>
<feature type="transmembrane region" description="Helical" evidence="13">
    <location>
        <begin position="1263"/>
        <end position="1283"/>
    </location>
</feature>
<evidence type="ECO:0000256" key="9">
    <source>
        <dbReference type="ARBA" id="ARBA00023157"/>
    </source>
</evidence>
<feature type="transmembrane region" description="Helical" evidence="13">
    <location>
        <begin position="1086"/>
        <end position="1105"/>
    </location>
</feature>
<dbReference type="InterPro" id="IPR017452">
    <property type="entry name" value="GPCR_Rhodpsn_7TM"/>
</dbReference>
<feature type="transmembrane region" description="Helical" evidence="13">
    <location>
        <begin position="1232"/>
        <end position="1257"/>
    </location>
</feature>
<evidence type="ECO:0000256" key="11">
    <source>
        <dbReference type="ARBA" id="ARBA00023224"/>
    </source>
</evidence>
<proteinExistence type="predicted"/>
<dbReference type="PANTHER" id="PTHR24372:SF77">
    <property type="entry name" value="G-PROTEIN COUPLED RECEPTORS FAMILY 1 PROFILE DOMAIN-CONTAINING PROTEIN"/>
    <property type="match status" value="1"/>
</dbReference>
<dbReference type="Gene3D" id="4.10.400.10">
    <property type="entry name" value="Low-density Lipoprotein Receptor"/>
    <property type="match status" value="3"/>
</dbReference>
<keyword evidence="10" id="KW-0675">Receptor</keyword>
<keyword evidence="3" id="KW-0433">Leucine-rich repeat</keyword>
<comment type="subcellular location">
    <subcellularLocation>
        <location evidence="1">Cell membrane</location>
        <topology evidence="1">Multi-pass membrane protein</topology>
    </subcellularLocation>
</comment>
<evidence type="ECO:0000256" key="10">
    <source>
        <dbReference type="ARBA" id="ARBA00023170"/>
    </source>
</evidence>
<feature type="domain" description="C-type lectin" evidence="14">
    <location>
        <begin position="252"/>
        <end position="387"/>
    </location>
</feature>
<evidence type="ECO:0000256" key="3">
    <source>
        <dbReference type="ARBA" id="ARBA00022614"/>
    </source>
</evidence>
<dbReference type="InterPro" id="IPR002172">
    <property type="entry name" value="LDrepeatLR_classA_rpt"/>
</dbReference>
<keyword evidence="7" id="KW-0297">G-protein coupled receptor</keyword>
<dbReference type="SUPFAM" id="SSF56436">
    <property type="entry name" value="C-type lectin-like"/>
    <property type="match status" value="1"/>
</dbReference>
<keyword evidence="11" id="KW-0807">Transducer</keyword>
<keyword evidence="16" id="KW-1185">Reference proteome</keyword>
<feature type="disulfide bond" evidence="12">
    <location>
        <begin position="521"/>
        <end position="539"/>
    </location>
</feature>
<dbReference type="InterPro" id="IPR000276">
    <property type="entry name" value="GPCR_Rhodpsn"/>
</dbReference>
<feature type="transmembrane region" description="Helical" evidence="13">
    <location>
        <begin position="1175"/>
        <end position="1201"/>
    </location>
</feature>
<dbReference type="SMART" id="SM00034">
    <property type="entry name" value="CLECT"/>
    <property type="match status" value="1"/>
</dbReference>
<dbReference type="PROSITE" id="PS50262">
    <property type="entry name" value="G_PROTEIN_RECEP_F1_2"/>
    <property type="match status" value="1"/>
</dbReference>
<keyword evidence="8 13" id="KW-0472">Membrane</keyword>
<keyword evidence="6 13" id="KW-1133">Transmembrane helix</keyword>
<evidence type="ECO:0000256" key="12">
    <source>
        <dbReference type="PROSITE-ProRule" id="PRU00124"/>
    </source>
</evidence>
<dbReference type="Pfam" id="PF00057">
    <property type="entry name" value="Ldl_recept_a"/>
    <property type="match status" value="1"/>
</dbReference>
<dbReference type="PROSITE" id="PS00237">
    <property type="entry name" value="G_PROTEIN_RECEP_F1_1"/>
    <property type="match status" value="1"/>
</dbReference>
<evidence type="ECO:0000313" key="17">
    <source>
        <dbReference type="RefSeq" id="XP_012941555.2"/>
    </source>
</evidence>
<dbReference type="InterPro" id="IPR016187">
    <property type="entry name" value="CTDL_fold"/>
</dbReference>
<evidence type="ECO:0000256" key="8">
    <source>
        <dbReference type="ARBA" id="ARBA00023136"/>
    </source>
</evidence>
<keyword evidence="9 12" id="KW-1015">Disulfide bond</keyword>
<keyword evidence="5" id="KW-0677">Repeat</keyword>
<dbReference type="Gene3D" id="3.80.10.10">
    <property type="entry name" value="Ribonuclease Inhibitor"/>
    <property type="match status" value="1"/>
</dbReference>
<feature type="disulfide bond" evidence="12">
    <location>
        <begin position="745"/>
        <end position="760"/>
    </location>
</feature>
<dbReference type="PROSITE" id="PS50041">
    <property type="entry name" value="C_TYPE_LECTIN_2"/>
    <property type="match status" value="1"/>
</dbReference>
<dbReference type="InterPro" id="IPR036055">
    <property type="entry name" value="LDL_receptor-like_sf"/>
</dbReference>
<feature type="domain" description="G-protein coupled receptors family 1 profile" evidence="15">
    <location>
        <begin position="1019"/>
        <end position="1283"/>
    </location>
</feature>
<organism evidence="16 17">
    <name type="scientific">Aplysia californica</name>
    <name type="common">California sea hare</name>
    <dbReference type="NCBI Taxonomy" id="6500"/>
    <lineage>
        <taxon>Eukaryota</taxon>
        <taxon>Metazoa</taxon>
        <taxon>Spiralia</taxon>
        <taxon>Lophotrochozoa</taxon>
        <taxon>Mollusca</taxon>
        <taxon>Gastropoda</taxon>
        <taxon>Heterobranchia</taxon>
        <taxon>Euthyneura</taxon>
        <taxon>Tectipleura</taxon>
        <taxon>Aplysiida</taxon>
        <taxon>Aplysioidea</taxon>
        <taxon>Aplysiidae</taxon>
        <taxon>Aplysia</taxon>
    </lineage>
</organism>